<keyword evidence="1" id="KW-0812">Transmembrane</keyword>
<feature type="transmembrane region" description="Helical" evidence="1">
    <location>
        <begin position="140"/>
        <end position="158"/>
    </location>
</feature>
<organism evidence="2 3">
    <name type="scientific">Kribbella jiaozuonensis</name>
    <dbReference type="NCBI Taxonomy" id="2575441"/>
    <lineage>
        <taxon>Bacteria</taxon>
        <taxon>Bacillati</taxon>
        <taxon>Actinomycetota</taxon>
        <taxon>Actinomycetes</taxon>
        <taxon>Propionibacteriales</taxon>
        <taxon>Kribbellaceae</taxon>
        <taxon>Kribbella</taxon>
    </lineage>
</organism>
<gene>
    <name evidence="2" type="ORF">FDA38_16630</name>
</gene>
<accession>A0A4U3LV16</accession>
<evidence type="ECO:0000256" key="1">
    <source>
        <dbReference type="SAM" id="Phobius"/>
    </source>
</evidence>
<keyword evidence="1" id="KW-1133">Transmembrane helix</keyword>
<dbReference type="EMBL" id="SZPZ01000002">
    <property type="protein sequence ID" value="TKK79978.1"/>
    <property type="molecule type" value="Genomic_DNA"/>
</dbReference>
<keyword evidence="1" id="KW-0472">Membrane</keyword>
<protein>
    <submittedName>
        <fullName evidence="2">Uncharacterized protein</fullName>
    </submittedName>
</protein>
<sequence>MSTRAVATAHSIVGFTTCACLLIFYATGEPFGSINDVGNAALGILSLVLAWLVHPSRVLVGVAAVGTVLTIVGTVLVMSGITGYYLAGLWSSAGFALIGVWLVGSARQVGRTGLVAGVVMLLGLIGVPGIFLGIDDLDTAPVWTFVAGASWAGTYLLFPAWSLRLARQDRAESVA</sequence>
<dbReference type="OrthoDB" id="3829962at2"/>
<feature type="transmembrane region" description="Helical" evidence="1">
    <location>
        <begin position="84"/>
        <end position="102"/>
    </location>
</feature>
<proteinExistence type="predicted"/>
<evidence type="ECO:0000313" key="3">
    <source>
        <dbReference type="Proteomes" id="UP000305836"/>
    </source>
</evidence>
<dbReference type="RefSeq" id="WP_137254919.1">
    <property type="nucleotide sequence ID" value="NZ_JBHSPQ010000001.1"/>
</dbReference>
<dbReference type="PROSITE" id="PS51257">
    <property type="entry name" value="PROKAR_LIPOPROTEIN"/>
    <property type="match status" value="1"/>
</dbReference>
<name>A0A4U3LV16_9ACTN</name>
<keyword evidence="3" id="KW-1185">Reference proteome</keyword>
<feature type="transmembrane region" description="Helical" evidence="1">
    <location>
        <begin position="37"/>
        <end position="53"/>
    </location>
</feature>
<feature type="transmembrane region" description="Helical" evidence="1">
    <location>
        <begin position="7"/>
        <end position="25"/>
    </location>
</feature>
<reference evidence="2 3" key="1">
    <citation type="submission" date="2019-04" db="EMBL/GenBank/DDBJ databases">
        <title>Kribbella sp. NEAU-THZ 27 nov., a novel actinomycete isolated from soil.</title>
        <authorList>
            <person name="Duan L."/>
        </authorList>
    </citation>
    <scope>NUCLEOTIDE SEQUENCE [LARGE SCALE GENOMIC DNA]</scope>
    <source>
        <strain evidence="3">NEAU-THZ27</strain>
    </source>
</reference>
<feature type="transmembrane region" description="Helical" evidence="1">
    <location>
        <begin position="114"/>
        <end position="134"/>
    </location>
</feature>
<feature type="transmembrane region" description="Helical" evidence="1">
    <location>
        <begin position="58"/>
        <end position="78"/>
    </location>
</feature>
<dbReference type="AlphaFoldDB" id="A0A4U3LV16"/>
<evidence type="ECO:0000313" key="2">
    <source>
        <dbReference type="EMBL" id="TKK79978.1"/>
    </source>
</evidence>
<comment type="caution">
    <text evidence="2">The sequence shown here is derived from an EMBL/GenBank/DDBJ whole genome shotgun (WGS) entry which is preliminary data.</text>
</comment>
<dbReference type="Proteomes" id="UP000305836">
    <property type="component" value="Unassembled WGS sequence"/>
</dbReference>